<evidence type="ECO:0000313" key="4">
    <source>
        <dbReference type="Proteomes" id="UP000215914"/>
    </source>
</evidence>
<comment type="caution">
    <text evidence="3">The sequence shown here is derived from an EMBL/GenBank/DDBJ whole genome shotgun (WGS) entry which is preliminary data.</text>
</comment>
<dbReference type="SUPFAM" id="SSF53067">
    <property type="entry name" value="Actin-like ATPase domain"/>
    <property type="match status" value="1"/>
</dbReference>
<reference evidence="3" key="2">
    <citation type="submission" date="2020-06" db="EMBL/GenBank/DDBJ databases">
        <title>Helianthus annuus Genome sequencing and assembly Release 2.</title>
        <authorList>
            <person name="Gouzy J."/>
            <person name="Langlade N."/>
            <person name="Munos S."/>
        </authorList>
    </citation>
    <scope>NUCLEOTIDE SEQUENCE</scope>
    <source>
        <tissue evidence="3">Leaves</tissue>
    </source>
</reference>
<keyword evidence="3" id="KW-0346">Stress response</keyword>
<dbReference type="EMBL" id="MNCJ02000318">
    <property type="protein sequence ID" value="KAF5813784.1"/>
    <property type="molecule type" value="Genomic_DNA"/>
</dbReference>
<name>A0A9K3NVD1_HELAN</name>
<dbReference type="Proteomes" id="UP000215914">
    <property type="component" value="Unassembled WGS sequence"/>
</dbReference>
<dbReference type="GO" id="GO:0005524">
    <property type="term" value="F:ATP binding"/>
    <property type="evidence" value="ECO:0007669"/>
    <property type="project" value="UniProtKB-KW"/>
</dbReference>
<dbReference type="GO" id="GO:0140662">
    <property type="term" value="F:ATP-dependent protein folding chaperone"/>
    <property type="evidence" value="ECO:0007669"/>
    <property type="project" value="InterPro"/>
</dbReference>
<dbReference type="InterPro" id="IPR013126">
    <property type="entry name" value="Hsp_70_fam"/>
</dbReference>
<protein>
    <submittedName>
        <fullName evidence="3">Heat shock protein 70 family</fullName>
    </submittedName>
</protein>
<keyword evidence="4" id="KW-1185">Reference proteome</keyword>
<dbReference type="Gramene" id="mRNA:HanXRQr2_Chr03g0102791">
    <property type="protein sequence ID" value="mRNA:HanXRQr2_Chr03g0102791"/>
    <property type="gene ID" value="HanXRQr2_Chr03g0102791"/>
</dbReference>
<dbReference type="Gene3D" id="3.30.420.40">
    <property type="match status" value="1"/>
</dbReference>
<evidence type="ECO:0000256" key="2">
    <source>
        <dbReference type="ARBA" id="ARBA00022840"/>
    </source>
</evidence>
<organism evidence="3 4">
    <name type="scientific">Helianthus annuus</name>
    <name type="common">Common sunflower</name>
    <dbReference type="NCBI Taxonomy" id="4232"/>
    <lineage>
        <taxon>Eukaryota</taxon>
        <taxon>Viridiplantae</taxon>
        <taxon>Streptophyta</taxon>
        <taxon>Embryophyta</taxon>
        <taxon>Tracheophyta</taxon>
        <taxon>Spermatophyta</taxon>
        <taxon>Magnoliopsida</taxon>
        <taxon>eudicotyledons</taxon>
        <taxon>Gunneridae</taxon>
        <taxon>Pentapetalae</taxon>
        <taxon>asterids</taxon>
        <taxon>campanulids</taxon>
        <taxon>Asterales</taxon>
        <taxon>Asteraceae</taxon>
        <taxon>Asteroideae</taxon>
        <taxon>Heliantheae alliance</taxon>
        <taxon>Heliantheae</taxon>
        <taxon>Helianthus</taxon>
    </lineage>
</organism>
<keyword evidence="2" id="KW-0067">ATP-binding</keyword>
<evidence type="ECO:0000256" key="1">
    <source>
        <dbReference type="ARBA" id="ARBA00022741"/>
    </source>
</evidence>
<evidence type="ECO:0000313" key="3">
    <source>
        <dbReference type="EMBL" id="KAF5813784.1"/>
    </source>
</evidence>
<dbReference type="PANTHER" id="PTHR19375">
    <property type="entry name" value="HEAT SHOCK PROTEIN 70KDA"/>
    <property type="match status" value="1"/>
</dbReference>
<dbReference type="InterPro" id="IPR043129">
    <property type="entry name" value="ATPase_NBD"/>
</dbReference>
<accession>A0A9K3NVD1</accession>
<dbReference type="Gene3D" id="3.90.640.10">
    <property type="entry name" value="Actin, Chain A, domain 4"/>
    <property type="match status" value="1"/>
</dbReference>
<dbReference type="Pfam" id="PF00012">
    <property type="entry name" value="HSP70"/>
    <property type="match status" value="1"/>
</dbReference>
<sequence length="124" mass="14361">MSSSEIFFLMFCKHGYHFAVKELSLLNSGSHEKQKIIQLQQVHVEIESFFDGLDFSEPLTRAHFEELNDDLFRKTVGPVKKAMEDVGLEKRQIDEIVLVGGIPEFQKFNNSLGITLKERNQTWM</sequence>
<reference evidence="3" key="1">
    <citation type="journal article" date="2017" name="Nature">
        <title>The sunflower genome provides insights into oil metabolism, flowering and Asterid evolution.</title>
        <authorList>
            <person name="Badouin H."/>
            <person name="Gouzy J."/>
            <person name="Grassa C.J."/>
            <person name="Murat F."/>
            <person name="Staton S.E."/>
            <person name="Cottret L."/>
            <person name="Lelandais-Briere C."/>
            <person name="Owens G.L."/>
            <person name="Carrere S."/>
            <person name="Mayjonade B."/>
            <person name="Legrand L."/>
            <person name="Gill N."/>
            <person name="Kane N.C."/>
            <person name="Bowers J.E."/>
            <person name="Hubner S."/>
            <person name="Bellec A."/>
            <person name="Berard A."/>
            <person name="Berges H."/>
            <person name="Blanchet N."/>
            <person name="Boniface M.C."/>
            <person name="Brunel D."/>
            <person name="Catrice O."/>
            <person name="Chaidir N."/>
            <person name="Claudel C."/>
            <person name="Donnadieu C."/>
            <person name="Faraut T."/>
            <person name="Fievet G."/>
            <person name="Helmstetter N."/>
            <person name="King M."/>
            <person name="Knapp S.J."/>
            <person name="Lai Z."/>
            <person name="Le Paslier M.C."/>
            <person name="Lippi Y."/>
            <person name="Lorenzon L."/>
            <person name="Mandel J.R."/>
            <person name="Marage G."/>
            <person name="Marchand G."/>
            <person name="Marquand E."/>
            <person name="Bret-Mestries E."/>
            <person name="Morien E."/>
            <person name="Nambeesan S."/>
            <person name="Nguyen T."/>
            <person name="Pegot-Espagnet P."/>
            <person name="Pouilly N."/>
            <person name="Raftis F."/>
            <person name="Sallet E."/>
            <person name="Schiex T."/>
            <person name="Thomas J."/>
            <person name="Vandecasteele C."/>
            <person name="Vares D."/>
            <person name="Vear F."/>
            <person name="Vautrin S."/>
            <person name="Crespi M."/>
            <person name="Mangin B."/>
            <person name="Burke J.M."/>
            <person name="Salse J."/>
            <person name="Munos S."/>
            <person name="Vincourt P."/>
            <person name="Rieseberg L.H."/>
            <person name="Langlade N.B."/>
        </authorList>
    </citation>
    <scope>NUCLEOTIDE SEQUENCE</scope>
    <source>
        <tissue evidence="3">Leaves</tissue>
    </source>
</reference>
<dbReference type="AlphaFoldDB" id="A0A9K3NVD1"/>
<keyword evidence="1" id="KW-0547">Nucleotide-binding</keyword>
<gene>
    <name evidence="3" type="ORF">HanXRQr2_Chr03g0102791</name>
</gene>
<proteinExistence type="predicted"/>